<dbReference type="Pfam" id="PF00100">
    <property type="entry name" value="Zona_pellucida"/>
    <property type="match status" value="3"/>
</dbReference>
<evidence type="ECO:0000313" key="26">
    <source>
        <dbReference type="Proteomes" id="UP001295444"/>
    </source>
</evidence>
<evidence type="ECO:0000256" key="9">
    <source>
        <dbReference type="ARBA" id="ARBA00022588"/>
    </source>
</evidence>
<protein>
    <recommendedName>
        <fullName evidence="5">Uromodulin</fullName>
    </recommendedName>
</protein>
<evidence type="ECO:0000256" key="15">
    <source>
        <dbReference type="ARBA" id="ARBA00023157"/>
    </source>
</evidence>
<dbReference type="PROSITE" id="PS51034">
    <property type="entry name" value="ZP_2"/>
    <property type="match status" value="3"/>
</dbReference>
<comment type="subcellular location">
    <subcellularLocation>
        <location evidence="1">Apical cell membrane</location>
        <topology evidence="1">Lipid-anchor</topology>
        <topology evidence="1">GPI-anchor</topology>
    </subcellularLocation>
    <subcellularLocation>
        <location evidence="3">Basolateral cell membrane</location>
        <topology evidence="3">Lipid-anchor</topology>
        <topology evidence="3">GPI-anchor</topology>
    </subcellularLocation>
    <subcellularLocation>
        <location evidence="2">Cell projection</location>
        <location evidence="2">Cilium membrane</location>
    </subcellularLocation>
    <subcellularLocation>
        <location evidence="4">Secreted</location>
    </subcellularLocation>
</comment>
<dbReference type="SUPFAM" id="SSF57184">
    <property type="entry name" value="Growth factor receptor domain"/>
    <property type="match status" value="1"/>
</dbReference>
<evidence type="ECO:0000259" key="23">
    <source>
        <dbReference type="PROSITE" id="PS50026"/>
    </source>
</evidence>
<dbReference type="EMBL" id="OW240918">
    <property type="protein sequence ID" value="CAH2307097.1"/>
    <property type="molecule type" value="Genomic_DNA"/>
</dbReference>
<dbReference type="PROSITE" id="PS50026">
    <property type="entry name" value="EGF_3"/>
    <property type="match status" value="2"/>
</dbReference>
<evidence type="ECO:0000256" key="5">
    <source>
        <dbReference type="ARBA" id="ARBA00015737"/>
    </source>
</evidence>
<feature type="domain" description="EGF-like" evidence="23">
    <location>
        <begin position="598"/>
        <end position="640"/>
    </location>
</feature>
<dbReference type="InterPro" id="IPR024731">
    <property type="entry name" value="NELL2-like_EGF"/>
</dbReference>
<gene>
    <name evidence="25" type="ORF">PECUL_23A025224</name>
</gene>
<dbReference type="InterPro" id="IPR057774">
    <property type="entry name" value="D8C_UMOD/GP2/OIT3-like"/>
</dbReference>
<keyword evidence="22" id="KW-0812">Transmembrane</keyword>
<dbReference type="InterPro" id="IPR055355">
    <property type="entry name" value="ZP-C"/>
</dbReference>
<evidence type="ECO:0000256" key="19">
    <source>
        <dbReference type="ARBA" id="ARBA00045741"/>
    </source>
</evidence>
<evidence type="ECO:0000256" key="7">
    <source>
        <dbReference type="ARBA" id="ARBA00022525"/>
    </source>
</evidence>
<dbReference type="Gene3D" id="2.60.40.3210">
    <property type="entry name" value="Zona pellucida, ZP-N domain"/>
    <property type="match status" value="3"/>
</dbReference>
<evidence type="ECO:0000256" key="6">
    <source>
        <dbReference type="ARBA" id="ARBA00022475"/>
    </source>
</evidence>
<dbReference type="InterPro" id="IPR009030">
    <property type="entry name" value="Growth_fac_rcpt_cys_sf"/>
</dbReference>
<dbReference type="SMART" id="SM00181">
    <property type="entry name" value="EGF"/>
    <property type="match status" value="5"/>
</dbReference>
<dbReference type="PROSITE" id="PS00682">
    <property type="entry name" value="ZP_1"/>
    <property type="match status" value="1"/>
</dbReference>
<dbReference type="Gene3D" id="2.60.40.4100">
    <property type="entry name" value="Zona pellucida, ZP-C domain"/>
    <property type="match status" value="3"/>
</dbReference>
<organism evidence="25 26">
    <name type="scientific">Pelobates cultripes</name>
    <name type="common">Western spadefoot toad</name>
    <dbReference type="NCBI Taxonomy" id="61616"/>
    <lineage>
        <taxon>Eukaryota</taxon>
        <taxon>Metazoa</taxon>
        <taxon>Chordata</taxon>
        <taxon>Craniata</taxon>
        <taxon>Vertebrata</taxon>
        <taxon>Euteleostomi</taxon>
        <taxon>Amphibia</taxon>
        <taxon>Batrachia</taxon>
        <taxon>Anura</taxon>
        <taxon>Pelobatoidea</taxon>
        <taxon>Pelobatidae</taxon>
        <taxon>Pelobates</taxon>
    </lineage>
</organism>
<dbReference type="GO" id="GO:0045087">
    <property type="term" value="P:innate immune response"/>
    <property type="evidence" value="ECO:0007669"/>
    <property type="project" value="UniProtKB-KW"/>
</dbReference>
<comment type="function">
    <text evidence="19">Functions in biogenesis and organization of the apical membrane of epithelial cells of the thick ascending limb of Henle's loop (TALH), where it promotes formation of complex filamentous gel-like structure that may play a role in the water barrier permeability. May serve as a receptor for binding and endocytosis of cytokines (IL-1, IL-2) and TNF. Facilitates neutrophil migration across renal epithelia.</text>
</comment>
<dbReference type="SMART" id="SM00179">
    <property type="entry name" value="EGF_CA"/>
    <property type="match status" value="2"/>
</dbReference>
<evidence type="ECO:0000256" key="20">
    <source>
        <dbReference type="ARBA" id="ARBA00046503"/>
    </source>
</evidence>
<evidence type="ECO:0000256" key="21">
    <source>
        <dbReference type="PROSITE-ProRule" id="PRU00076"/>
    </source>
</evidence>
<evidence type="ECO:0000256" key="17">
    <source>
        <dbReference type="ARBA" id="ARBA00023273"/>
    </source>
</evidence>
<dbReference type="InterPro" id="IPR048290">
    <property type="entry name" value="ZP_chr"/>
</dbReference>
<dbReference type="PANTHER" id="PTHR14002:SF40">
    <property type="entry name" value="UROMODULIN"/>
    <property type="match status" value="1"/>
</dbReference>
<feature type="domain" description="EGF-like" evidence="23">
    <location>
        <begin position="641"/>
        <end position="682"/>
    </location>
</feature>
<dbReference type="InterPro" id="IPR017977">
    <property type="entry name" value="ZP_dom_CS"/>
</dbReference>
<dbReference type="Pfam" id="PF07645">
    <property type="entry name" value="EGF_CA"/>
    <property type="match status" value="2"/>
</dbReference>
<keyword evidence="18" id="KW-0449">Lipoprotein</keyword>
<keyword evidence="17" id="KW-0966">Cell projection</keyword>
<dbReference type="GO" id="GO:0060170">
    <property type="term" value="C:ciliary membrane"/>
    <property type="evidence" value="ECO:0007669"/>
    <property type="project" value="UniProtKB-SubCell"/>
</dbReference>
<keyword evidence="26" id="KW-1185">Reference proteome</keyword>
<dbReference type="PROSITE" id="PS01186">
    <property type="entry name" value="EGF_2"/>
    <property type="match status" value="3"/>
</dbReference>
<dbReference type="InterPro" id="IPR000152">
    <property type="entry name" value="EGF-type_Asp/Asn_hydroxyl_site"/>
</dbReference>
<accession>A0AAD1SPD5</accession>
<evidence type="ECO:0000256" key="4">
    <source>
        <dbReference type="ARBA" id="ARBA00004613"/>
    </source>
</evidence>
<keyword evidence="11" id="KW-0732">Signal</keyword>
<dbReference type="GO" id="GO:0098552">
    <property type="term" value="C:side of membrane"/>
    <property type="evidence" value="ECO:0007669"/>
    <property type="project" value="UniProtKB-KW"/>
</dbReference>
<evidence type="ECO:0000256" key="13">
    <source>
        <dbReference type="ARBA" id="ARBA00022859"/>
    </source>
</evidence>
<dbReference type="GO" id="GO:0005576">
    <property type="term" value="C:extracellular region"/>
    <property type="evidence" value="ECO:0007669"/>
    <property type="project" value="UniProtKB-SubCell"/>
</dbReference>
<dbReference type="InterPro" id="IPR001881">
    <property type="entry name" value="EGF-like_Ca-bd_dom"/>
</dbReference>
<feature type="domain" description="ZP" evidence="24">
    <location>
        <begin position="73"/>
        <end position="329"/>
    </location>
</feature>
<dbReference type="FunFam" id="2.10.25.10:FF:000038">
    <property type="entry name" value="Fibrillin 2"/>
    <property type="match status" value="2"/>
</dbReference>
<dbReference type="InterPro" id="IPR001507">
    <property type="entry name" value="ZP_dom"/>
</dbReference>
<evidence type="ECO:0000259" key="24">
    <source>
        <dbReference type="PROSITE" id="PS51034"/>
    </source>
</evidence>
<keyword evidence="12" id="KW-0677">Repeat</keyword>
<dbReference type="InterPro" id="IPR042235">
    <property type="entry name" value="ZP-C_dom"/>
</dbReference>
<comment type="subunit">
    <text evidence="20">Homodimer that then polymerizes into long filaments. The filaments can additionally assemble laterally to form a sheet. The filaments consist of a zigzag-shaped backbone with laterally protruding arms which interact with bacterial adhesin fimH. Two fimH molecules can bind to a single UMOD monomer.</text>
</comment>
<dbReference type="PROSITE" id="PS00010">
    <property type="entry name" value="ASX_HYDROXYL"/>
    <property type="match status" value="2"/>
</dbReference>
<keyword evidence="15" id="KW-1015">Disulfide bond</keyword>
<keyword evidence="7" id="KW-0964">Secreted</keyword>
<keyword evidence="9" id="KW-0399">Innate immunity</keyword>
<evidence type="ECO:0000256" key="2">
    <source>
        <dbReference type="ARBA" id="ARBA00004309"/>
    </source>
</evidence>
<dbReference type="GO" id="GO:0005509">
    <property type="term" value="F:calcium ion binding"/>
    <property type="evidence" value="ECO:0007669"/>
    <property type="project" value="InterPro"/>
</dbReference>
<dbReference type="InterPro" id="IPR000742">
    <property type="entry name" value="EGF"/>
</dbReference>
<dbReference type="GO" id="GO:0016323">
    <property type="term" value="C:basolateral plasma membrane"/>
    <property type="evidence" value="ECO:0007669"/>
    <property type="project" value="UniProtKB-SubCell"/>
</dbReference>
<evidence type="ECO:0000313" key="25">
    <source>
        <dbReference type="EMBL" id="CAH2307097.1"/>
    </source>
</evidence>
<dbReference type="CDD" id="cd00054">
    <property type="entry name" value="EGF_CA"/>
    <property type="match status" value="2"/>
</dbReference>
<keyword evidence="8 21" id="KW-0245">EGF-like domain</keyword>
<name>A0AAD1SPD5_PELCU</name>
<dbReference type="Pfam" id="PF23283">
    <property type="entry name" value="D8C_UMOD"/>
    <property type="match status" value="1"/>
</dbReference>
<evidence type="ECO:0000256" key="12">
    <source>
        <dbReference type="ARBA" id="ARBA00022737"/>
    </source>
</evidence>
<dbReference type="PANTHER" id="PTHR14002">
    <property type="entry name" value="ENDOGLIN/TGF-BETA RECEPTOR TYPE III"/>
    <property type="match status" value="1"/>
</dbReference>
<evidence type="ECO:0000256" key="16">
    <source>
        <dbReference type="ARBA" id="ARBA00023180"/>
    </source>
</evidence>
<evidence type="ECO:0000256" key="3">
    <source>
        <dbReference type="ARBA" id="ARBA00004539"/>
    </source>
</evidence>
<dbReference type="AlphaFoldDB" id="A0AAD1SPD5"/>
<sequence length="1202" mass="134574">MASTRIDRVPTYTGKKTTVLKNMRSLIVTCHLFLFVAHGFLLSEMNLNGLLIENNVNSKAYVCESKDICPKLFCRASGIEVIISIEELRKSKLDPESLHLLNRSCKNFPITADNVNVQWPIGVGVCGTILTVNATHAVYKNIIYMAPDPTNIIYREEIAINVSCTYPLDMITSLGTVLWPIIRYTWITIDGFGKFKVAMALYKDLSYVTPFEGPELNISTADTLYVGVFIAEGDTTAFNLVMENCFATPTNNIYDSVKYFIIQNSCPKLNDVTIKVYENGLSSKGQFSVQMFKFIGDYSRVYLHCEVHLCYKLGGPSCLPVCPGEHSRRGLDVSRMSKRFFKKLYPGFRPGGILSIGVLNLSPLFNVPTANSEPRWKYIYYHADYVTVQWPIGVGVCGTTLTVNDTHAVYRNTIYMSPDPVYVIYREEIAINVYCAYPLDMITSLGTVLWPIVRYTWITIDGYGEFMVAMALYKDLSYLTPYQETELIFSTADTLYVGVAIAEGDTTSFNLVMENCFATPTNNINDPLKYYIIENRCLEAKVRPWTGRATLTALETTNISVAGNCSECHPDAICEERSDVRQCSCKDGFVGDGFFCSDIDECAYSWSNNCSSTDICLNTFGSYTCDCRNGYIKSFRNICIDVDECANSSLNHCDVFATCSNHVGGYSCTCRLGYYGDGFACEFDECTTNVCGEGKECIKHHESYKCSDLCFNYTVLDEPWRSASSSVGSKCDIDKFGWHRFTGSGGIRMPEFCVPQERCGTSAPLWLNGTHPLPSEGIVNYTACAHWNGDCCFWSSFVQIKACPGGYHVYNLKGTPYCSLAYCTDSSSTIDTCKCADDEECVLTNGTYSCYCRNRHEILEKLSCVQNFKLVKRRRFSGSEEEMIHREDIWFRGLRHVNCGGFKDGNNTGLISVLSPLGDGKCGTQLHNNGTHAIYSNTLYMLLETDQIIIRTHDVQINFSCAYPLNIKLSLEPSLRPILSSANIYIGGTGQFKAEMALYHDHNYLLPYTGTEVTLSTSSTLYVEVRLQGAGTSQYALVMKNCYATPTRNDDDPVKYHIIKERCPNRQDTTIKVQENGVSTRGRFSVQMFKFVGNYDLVYLHCEINICDTRRRSCKPSCSGVRSRMAVNDDGNVVLDLGPIRRSGAYSSWPLVTSLILCWLPVSVPPWFASLYIPVAVSPGYMCPCTPVLFVPNLSSRIFVPM</sequence>
<evidence type="ECO:0000256" key="18">
    <source>
        <dbReference type="ARBA" id="ARBA00023288"/>
    </source>
</evidence>
<keyword evidence="10" id="KW-0336">GPI-anchor</keyword>
<dbReference type="Gene3D" id="2.10.25.10">
    <property type="entry name" value="Laminin"/>
    <property type="match status" value="3"/>
</dbReference>
<dbReference type="FunFam" id="2.60.40.4100:FF:000001">
    <property type="entry name" value="alpha-tectorin isoform X1"/>
    <property type="match status" value="2"/>
</dbReference>
<reference evidence="25" key="1">
    <citation type="submission" date="2022-03" db="EMBL/GenBank/DDBJ databases">
        <authorList>
            <person name="Alioto T."/>
            <person name="Alioto T."/>
            <person name="Gomez Garrido J."/>
        </authorList>
    </citation>
    <scope>NUCLEOTIDE SEQUENCE</scope>
</reference>
<keyword evidence="22" id="KW-1133">Transmembrane helix</keyword>
<dbReference type="GO" id="GO:0016324">
    <property type="term" value="C:apical plasma membrane"/>
    <property type="evidence" value="ECO:0007669"/>
    <property type="project" value="UniProtKB-SubCell"/>
</dbReference>
<evidence type="ECO:0000256" key="11">
    <source>
        <dbReference type="ARBA" id="ARBA00022729"/>
    </source>
</evidence>
<dbReference type="PROSITE" id="PS01187">
    <property type="entry name" value="EGF_CA"/>
    <property type="match status" value="1"/>
</dbReference>
<dbReference type="Proteomes" id="UP001295444">
    <property type="component" value="Chromosome 07"/>
</dbReference>
<comment type="caution">
    <text evidence="21">Lacks conserved residue(s) required for the propagation of feature annotation.</text>
</comment>
<keyword evidence="16" id="KW-0325">Glycoprotein</keyword>
<evidence type="ECO:0000256" key="14">
    <source>
        <dbReference type="ARBA" id="ARBA00023136"/>
    </source>
</evidence>
<evidence type="ECO:0000256" key="22">
    <source>
        <dbReference type="SAM" id="Phobius"/>
    </source>
</evidence>
<keyword evidence="14 22" id="KW-0472">Membrane</keyword>
<dbReference type="InterPro" id="IPR018097">
    <property type="entry name" value="EGF_Ca-bd_CS"/>
</dbReference>
<feature type="domain" description="ZP" evidence="24">
    <location>
        <begin position="863"/>
        <end position="1125"/>
    </location>
</feature>
<proteinExistence type="predicted"/>
<dbReference type="SMART" id="SM00241">
    <property type="entry name" value="ZP"/>
    <property type="match status" value="3"/>
</dbReference>
<evidence type="ECO:0000256" key="1">
    <source>
        <dbReference type="ARBA" id="ARBA00004303"/>
    </source>
</evidence>
<keyword evidence="13" id="KW-0391">Immunity</keyword>
<keyword evidence="6" id="KW-1003">Cell membrane</keyword>
<feature type="domain" description="ZP" evidence="24">
    <location>
        <begin position="321"/>
        <end position="603"/>
    </location>
</feature>
<dbReference type="PRINTS" id="PR00023">
    <property type="entry name" value="ZPELLUCIDA"/>
</dbReference>
<evidence type="ECO:0000256" key="8">
    <source>
        <dbReference type="ARBA" id="ARBA00022536"/>
    </source>
</evidence>
<dbReference type="InterPro" id="IPR049883">
    <property type="entry name" value="NOTCH1_EGF-like"/>
</dbReference>
<dbReference type="Pfam" id="PF12947">
    <property type="entry name" value="EGF_3"/>
    <property type="match status" value="1"/>
</dbReference>
<evidence type="ECO:0000256" key="10">
    <source>
        <dbReference type="ARBA" id="ARBA00022622"/>
    </source>
</evidence>
<feature type="transmembrane region" description="Helical" evidence="22">
    <location>
        <begin position="25"/>
        <end position="42"/>
    </location>
</feature>